<keyword evidence="2" id="KW-1133">Transmembrane helix</keyword>
<proteinExistence type="predicted"/>
<dbReference type="AlphaFoldDB" id="A0A9N9KBC6"/>
<dbReference type="InterPro" id="IPR036640">
    <property type="entry name" value="ABC1_TM_sf"/>
</dbReference>
<keyword evidence="1" id="KW-0812">Transmembrane</keyword>
<evidence type="ECO:0000256" key="4">
    <source>
        <dbReference type="SAM" id="MobiDB-lite"/>
    </source>
</evidence>
<sequence>MSSFNISENMPYMVLTASLFFFLVTIFPEHVPLCFGIVATCFFLYYVVQNLIAEIGRIRAEINSRDANYVTEAQNIISTINNLTGEYNEIKRVLETYHNNFNQIATEFETIGRSIVSLQSENNQRYALTQSTNRRGSDQPSEALSSSAHSQSSTHSSPNSS</sequence>
<keyword evidence="3" id="KW-0472">Membrane</keyword>
<evidence type="ECO:0000313" key="5">
    <source>
        <dbReference type="EMBL" id="CAG8819623.1"/>
    </source>
</evidence>
<name>A0A9N9KBC6_9GLOM</name>
<feature type="compositionally biased region" description="Low complexity" evidence="4">
    <location>
        <begin position="139"/>
        <end position="161"/>
    </location>
</feature>
<protein>
    <submittedName>
        <fullName evidence="5">16971_t:CDS:1</fullName>
    </submittedName>
</protein>
<keyword evidence="6" id="KW-1185">Reference proteome</keyword>
<gene>
    <name evidence="5" type="ORF">DERYTH_LOCUS26811</name>
</gene>
<dbReference type="GO" id="GO:0016020">
    <property type="term" value="C:membrane"/>
    <property type="evidence" value="ECO:0007669"/>
    <property type="project" value="InterPro"/>
</dbReference>
<dbReference type="EMBL" id="CAJVPY010058211">
    <property type="protein sequence ID" value="CAG8819623.1"/>
    <property type="molecule type" value="Genomic_DNA"/>
</dbReference>
<evidence type="ECO:0000313" key="6">
    <source>
        <dbReference type="Proteomes" id="UP000789405"/>
    </source>
</evidence>
<reference evidence="5" key="1">
    <citation type="submission" date="2021-06" db="EMBL/GenBank/DDBJ databases">
        <authorList>
            <person name="Kallberg Y."/>
            <person name="Tangrot J."/>
            <person name="Rosling A."/>
        </authorList>
    </citation>
    <scope>NUCLEOTIDE SEQUENCE</scope>
    <source>
        <strain evidence="5">MA453B</strain>
    </source>
</reference>
<dbReference type="GO" id="GO:0005524">
    <property type="term" value="F:ATP binding"/>
    <property type="evidence" value="ECO:0007669"/>
    <property type="project" value="InterPro"/>
</dbReference>
<evidence type="ECO:0000256" key="2">
    <source>
        <dbReference type="ARBA" id="ARBA00022989"/>
    </source>
</evidence>
<accession>A0A9N9KBC6</accession>
<dbReference type="OrthoDB" id="2368357at2759"/>
<evidence type="ECO:0000256" key="3">
    <source>
        <dbReference type="ARBA" id="ARBA00023136"/>
    </source>
</evidence>
<feature type="region of interest" description="Disordered" evidence="4">
    <location>
        <begin position="129"/>
        <end position="161"/>
    </location>
</feature>
<evidence type="ECO:0000256" key="1">
    <source>
        <dbReference type="ARBA" id="ARBA00022692"/>
    </source>
</evidence>
<organism evidence="5 6">
    <name type="scientific">Dentiscutata erythropus</name>
    <dbReference type="NCBI Taxonomy" id="1348616"/>
    <lineage>
        <taxon>Eukaryota</taxon>
        <taxon>Fungi</taxon>
        <taxon>Fungi incertae sedis</taxon>
        <taxon>Mucoromycota</taxon>
        <taxon>Glomeromycotina</taxon>
        <taxon>Glomeromycetes</taxon>
        <taxon>Diversisporales</taxon>
        <taxon>Gigasporaceae</taxon>
        <taxon>Dentiscutata</taxon>
    </lineage>
</organism>
<feature type="non-terminal residue" evidence="5">
    <location>
        <position position="161"/>
    </location>
</feature>
<dbReference type="Proteomes" id="UP000789405">
    <property type="component" value="Unassembled WGS sequence"/>
</dbReference>
<dbReference type="SUPFAM" id="SSF90123">
    <property type="entry name" value="ABC transporter transmembrane region"/>
    <property type="match status" value="1"/>
</dbReference>
<comment type="caution">
    <text evidence="5">The sequence shown here is derived from an EMBL/GenBank/DDBJ whole genome shotgun (WGS) entry which is preliminary data.</text>
</comment>